<comment type="caution">
    <text evidence="2">The sequence shown here is derived from an EMBL/GenBank/DDBJ whole genome shotgun (WGS) entry which is preliminary data.</text>
</comment>
<name>A0ABD1YBL8_9MARC</name>
<evidence type="ECO:0000313" key="2">
    <source>
        <dbReference type="EMBL" id="KAL2624046.1"/>
    </source>
</evidence>
<dbReference type="InterPro" id="IPR025558">
    <property type="entry name" value="DUF4283"/>
</dbReference>
<gene>
    <name evidence="2" type="ORF">R1flu_008291</name>
</gene>
<dbReference type="InterPro" id="IPR040256">
    <property type="entry name" value="At4g02000-like"/>
</dbReference>
<dbReference type="AlphaFoldDB" id="A0ABD1YBL8"/>
<organism evidence="2 3">
    <name type="scientific">Riccia fluitans</name>
    <dbReference type="NCBI Taxonomy" id="41844"/>
    <lineage>
        <taxon>Eukaryota</taxon>
        <taxon>Viridiplantae</taxon>
        <taxon>Streptophyta</taxon>
        <taxon>Embryophyta</taxon>
        <taxon>Marchantiophyta</taxon>
        <taxon>Marchantiopsida</taxon>
        <taxon>Marchantiidae</taxon>
        <taxon>Marchantiales</taxon>
        <taxon>Ricciaceae</taxon>
        <taxon>Riccia</taxon>
    </lineage>
</organism>
<proteinExistence type="predicted"/>
<sequence length="201" mass="23308">MQELLQKAAVFYFHDSVPSLDAVRTWVTSVWRNKQRLRVVNTRFLEGRIFVTIFETQEDRDAALATTFPTIRGNTCILLPWTPKVEQPNYTPTVLPTWIELPGFPSWQSSFFQRWVSRLGPILKIPPTSCQLQYNSARACILWDTTKPQPQHITLKSGDRVYQQRILASLTESQPAIGRFATWNIDGLADLHRKYKLRSFI</sequence>
<feature type="domain" description="DUF4283" evidence="1">
    <location>
        <begin position="2"/>
        <end position="86"/>
    </location>
</feature>
<evidence type="ECO:0000313" key="3">
    <source>
        <dbReference type="Proteomes" id="UP001605036"/>
    </source>
</evidence>
<keyword evidence="3" id="KW-1185">Reference proteome</keyword>
<dbReference type="EMBL" id="JBHFFA010000005">
    <property type="protein sequence ID" value="KAL2624046.1"/>
    <property type="molecule type" value="Genomic_DNA"/>
</dbReference>
<dbReference type="PANTHER" id="PTHR31286:SF165">
    <property type="entry name" value="DUF4283 DOMAIN-CONTAINING PROTEIN"/>
    <property type="match status" value="1"/>
</dbReference>
<dbReference type="Proteomes" id="UP001605036">
    <property type="component" value="Unassembled WGS sequence"/>
</dbReference>
<dbReference type="PANTHER" id="PTHR31286">
    <property type="entry name" value="GLYCINE-RICH CELL WALL STRUCTURAL PROTEIN 1.8-LIKE"/>
    <property type="match status" value="1"/>
</dbReference>
<dbReference type="Pfam" id="PF14111">
    <property type="entry name" value="DUF4283"/>
    <property type="match status" value="1"/>
</dbReference>
<accession>A0ABD1YBL8</accession>
<reference evidence="2 3" key="1">
    <citation type="submission" date="2024-09" db="EMBL/GenBank/DDBJ databases">
        <title>Chromosome-scale assembly of Riccia fluitans.</title>
        <authorList>
            <person name="Paukszto L."/>
            <person name="Sawicki J."/>
            <person name="Karawczyk K."/>
            <person name="Piernik-Szablinska J."/>
            <person name="Szczecinska M."/>
            <person name="Mazdziarz M."/>
        </authorList>
    </citation>
    <scope>NUCLEOTIDE SEQUENCE [LARGE SCALE GENOMIC DNA]</scope>
    <source>
        <strain evidence="2">Rf_01</strain>
        <tissue evidence="2">Aerial parts of the thallus</tissue>
    </source>
</reference>
<evidence type="ECO:0000259" key="1">
    <source>
        <dbReference type="Pfam" id="PF14111"/>
    </source>
</evidence>
<protein>
    <recommendedName>
        <fullName evidence="1">DUF4283 domain-containing protein</fullName>
    </recommendedName>
</protein>